<keyword evidence="2" id="KW-0732">Signal</keyword>
<sequence>MIPTSPSRTWKRAARTLSAFLCLTTFALGSCSVFSKTPEETKASDDNSPRPTAEAPTIDPINSPTPEAGNGRRTAEAPTIDPSASPTPWTAPSLKFYNEDTSVWYQDDSIANPDAVTDQGNIEGFLSHDGNCQGIEKRDISEAIHNNVLSDDEMSSLLVDIKDNNISDVSETSRETVDRVRDDGGTMDGYSIGWTGTFTSQDGESQEVEGYKFARAVGDAGLNFSVMAMCRKGSSITSDQWQTILGGIRIEGLTAGKMK</sequence>
<evidence type="ECO:0000256" key="2">
    <source>
        <dbReference type="SAM" id="SignalP"/>
    </source>
</evidence>
<dbReference type="PATRIC" id="fig|1125718.3.peg.2190"/>
<dbReference type="EMBL" id="AKFT01000177">
    <property type="protein sequence ID" value="EJF39535.1"/>
    <property type="molecule type" value="Genomic_DNA"/>
</dbReference>
<protein>
    <recommendedName>
        <fullName evidence="5">Lipoprotein</fullName>
    </recommendedName>
</protein>
<evidence type="ECO:0000313" key="4">
    <source>
        <dbReference type="Proteomes" id="UP000002941"/>
    </source>
</evidence>
<dbReference type="AlphaFoldDB" id="J1H241"/>
<dbReference type="Proteomes" id="UP000002941">
    <property type="component" value="Unassembled WGS sequence"/>
</dbReference>
<feature type="chain" id="PRO_5038418441" description="Lipoprotein" evidence="2">
    <location>
        <begin position="28"/>
        <end position="259"/>
    </location>
</feature>
<comment type="caution">
    <text evidence="3">The sequence shown here is derived from an EMBL/GenBank/DDBJ whole genome shotgun (WGS) entry which is preliminary data.</text>
</comment>
<gene>
    <name evidence="3" type="ORF">HMPREF1318_0022</name>
</gene>
<evidence type="ECO:0000313" key="3">
    <source>
        <dbReference type="EMBL" id="EJF39535.1"/>
    </source>
</evidence>
<proteinExistence type="predicted"/>
<accession>J1H241</accession>
<feature type="signal peptide" evidence="2">
    <location>
        <begin position="1"/>
        <end position="27"/>
    </location>
</feature>
<reference evidence="3 4" key="1">
    <citation type="submission" date="2012-05" db="EMBL/GenBank/DDBJ databases">
        <authorList>
            <person name="Harkins D.M."/>
            <person name="Madupu R."/>
            <person name="Durkin A.S."/>
            <person name="Torralba M."/>
            <person name="Methe B."/>
            <person name="Sutton G.G."/>
            <person name="Nelson K.E."/>
        </authorList>
    </citation>
    <scope>NUCLEOTIDE SEQUENCE [LARGE SCALE GENOMIC DNA]</scope>
    <source>
        <strain evidence="3 4">F0489</strain>
    </source>
</reference>
<feature type="compositionally biased region" description="Low complexity" evidence="1">
    <location>
        <begin position="82"/>
        <end position="92"/>
    </location>
</feature>
<organism evidence="3 4">
    <name type="scientific">Actinomyces massiliensis F0489</name>
    <dbReference type="NCBI Taxonomy" id="1125718"/>
    <lineage>
        <taxon>Bacteria</taxon>
        <taxon>Bacillati</taxon>
        <taxon>Actinomycetota</taxon>
        <taxon>Actinomycetes</taxon>
        <taxon>Actinomycetales</taxon>
        <taxon>Actinomycetaceae</taxon>
        <taxon>Actinomyces</taxon>
    </lineage>
</organism>
<feature type="region of interest" description="Disordered" evidence="1">
    <location>
        <begin position="36"/>
        <end position="92"/>
    </location>
</feature>
<name>J1H241_9ACTO</name>
<dbReference type="eggNOG" id="ENOG50328DV">
    <property type="taxonomic scope" value="Bacteria"/>
</dbReference>
<evidence type="ECO:0000256" key="1">
    <source>
        <dbReference type="SAM" id="MobiDB-lite"/>
    </source>
</evidence>
<keyword evidence="4" id="KW-1185">Reference proteome</keyword>
<evidence type="ECO:0008006" key="5">
    <source>
        <dbReference type="Google" id="ProtNLM"/>
    </source>
</evidence>
<feature type="compositionally biased region" description="Basic and acidic residues" evidence="1">
    <location>
        <begin position="37"/>
        <end position="48"/>
    </location>
</feature>
<dbReference type="RefSeq" id="WP_008732782.1">
    <property type="nucleotide sequence ID" value="NZ_AKFT01000177.1"/>
</dbReference>
<dbReference type="OrthoDB" id="3254162at2"/>